<dbReference type="AlphaFoldDB" id="A0A1K1S444"/>
<evidence type="ECO:0000313" key="5">
    <source>
        <dbReference type="Proteomes" id="UP001326715"/>
    </source>
</evidence>
<reference evidence="2 4" key="1">
    <citation type="submission" date="2016-11" db="EMBL/GenBank/DDBJ databases">
        <authorList>
            <person name="Jaros S."/>
            <person name="Januszkiewicz K."/>
            <person name="Wedrychowicz H."/>
        </authorList>
    </citation>
    <scope>NUCLEOTIDE SEQUENCE [LARGE SCALE GENOMIC DNA]</scope>
    <source>
        <strain evidence="2 4">DSM 784</strain>
    </source>
</reference>
<organism evidence="2 4">
    <name type="scientific">Chitinophaga sancti</name>
    <dbReference type="NCBI Taxonomy" id="1004"/>
    <lineage>
        <taxon>Bacteria</taxon>
        <taxon>Pseudomonadati</taxon>
        <taxon>Bacteroidota</taxon>
        <taxon>Chitinophagia</taxon>
        <taxon>Chitinophagales</taxon>
        <taxon>Chitinophagaceae</taxon>
        <taxon>Chitinophaga</taxon>
    </lineage>
</organism>
<evidence type="ECO:0000256" key="1">
    <source>
        <dbReference type="SAM" id="SignalP"/>
    </source>
</evidence>
<name>A0A1K1S444_9BACT</name>
<dbReference type="InterPro" id="IPR045398">
    <property type="entry name" value="DUF6515"/>
</dbReference>
<keyword evidence="1" id="KW-0732">Signal</keyword>
<dbReference type="Pfam" id="PF20125">
    <property type="entry name" value="DUF6515"/>
    <property type="match status" value="1"/>
</dbReference>
<keyword evidence="5" id="KW-1185">Reference proteome</keyword>
<evidence type="ECO:0000313" key="3">
    <source>
        <dbReference type="EMBL" id="WQG90606.1"/>
    </source>
</evidence>
<accession>A0A1K1S444</accession>
<proteinExistence type="predicted"/>
<dbReference type="OrthoDB" id="952191at2"/>
<protein>
    <submittedName>
        <fullName evidence="3">DUF6515 family protein</fullName>
    </submittedName>
</protein>
<feature type="chain" id="PRO_5012205100" evidence="1">
    <location>
        <begin position="23"/>
        <end position="125"/>
    </location>
</feature>
<dbReference type="EMBL" id="CP140154">
    <property type="protein sequence ID" value="WQG90606.1"/>
    <property type="molecule type" value="Genomic_DNA"/>
</dbReference>
<gene>
    <name evidence="2" type="ORF">SAMN05661012_04692</name>
    <name evidence="3" type="ORF">SR876_03795</name>
</gene>
<sequence length="125" mass="14601">MKAKIVVILMVLFTGATMQLSAQHRDRDRYKGRDRERVMVVKDVPGHHRVVAYHGVNYHYADGRYYRPVNGGYERLAVPPAGIAVDFVPIGYKMRMHRGVRYYYSGNVCYRELRPHSYVVTARPW</sequence>
<dbReference type="EMBL" id="FPIZ01000017">
    <property type="protein sequence ID" value="SFW78954.1"/>
    <property type="molecule type" value="Genomic_DNA"/>
</dbReference>
<evidence type="ECO:0000313" key="4">
    <source>
        <dbReference type="Proteomes" id="UP000183788"/>
    </source>
</evidence>
<dbReference type="Proteomes" id="UP000183788">
    <property type="component" value="Unassembled WGS sequence"/>
</dbReference>
<reference evidence="3 5" key="2">
    <citation type="submission" date="2023-11" db="EMBL/GenBank/DDBJ databases">
        <title>MicrobeMod: A computational toolkit for identifying prokaryotic methylation and restriction-modification with nanopore sequencing.</title>
        <authorList>
            <person name="Crits-Christoph A."/>
            <person name="Kang S.C."/>
            <person name="Lee H."/>
            <person name="Ostrov N."/>
        </authorList>
    </citation>
    <scope>NUCLEOTIDE SEQUENCE [LARGE SCALE GENOMIC DNA]</scope>
    <source>
        <strain evidence="3 5">ATCC 23090</strain>
    </source>
</reference>
<dbReference type="Proteomes" id="UP001326715">
    <property type="component" value="Chromosome"/>
</dbReference>
<dbReference type="RefSeq" id="WP_072363661.1">
    <property type="nucleotide sequence ID" value="NZ_CP139972.1"/>
</dbReference>
<evidence type="ECO:0000313" key="2">
    <source>
        <dbReference type="EMBL" id="SFW78954.1"/>
    </source>
</evidence>
<feature type="signal peptide" evidence="1">
    <location>
        <begin position="1"/>
        <end position="22"/>
    </location>
</feature>